<proteinExistence type="predicted"/>
<protein>
    <submittedName>
        <fullName evidence="2">Uncharacterized protein</fullName>
    </submittedName>
</protein>
<dbReference type="AlphaFoldDB" id="A0A8S2LTK6"/>
<accession>A0A8S2LTK6</accession>
<evidence type="ECO:0000313" key="2">
    <source>
        <dbReference type="EMBL" id="CAF3923446.1"/>
    </source>
</evidence>
<gene>
    <name evidence="1" type="ORF">OVA965_LOCUS20855</name>
    <name evidence="2" type="ORF">TMI583_LOCUS21359</name>
</gene>
<dbReference type="Proteomes" id="UP000682733">
    <property type="component" value="Unassembled WGS sequence"/>
</dbReference>
<organism evidence="2 3">
    <name type="scientific">Didymodactylos carnosus</name>
    <dbReference type="NCBI Taxonomy" id="1234261"/>
    <lineage>
        <taxon>Eukaryota</taxon>
        <taxon>Metazoa</taxon>
        <taxon>Spiralia</taxon>
        <taxon>Gnathifera</taxon>
        <taxon>Rotifera</taxon>
        <taxon>Eurotatoria</taxon>
        <taxon>Bdelloidea</taxon>
        <taxon>Philodinida</taxon>
        <taxon>Philodinidae</taxon>
        <taxon>Didymodactylos</taxon>
    </lineage>
</organism>
<sequence length="357" mass="41929">MNSLSLRGNFLTVSRGRKRDSNNVDQSLTNIMQNETPNTFIELKILPLIYKNCTTSVLLMLENARLRCSIADYKAILKHLCEVLDYSSYRARSLRLASIRADMRSGSARRQRLSERSTAMPSTTDAENYHLAILYYVASICHKLNINDSEVWHSLLKNKLTQTPKFYRYLLSHNIQIPLIDWTSINSTFLPRRQRRQLWTPKMNMNLIRVSMRSKMGCMNVLTSSDFSSIANWEKLMYYLRMYEQEFRLTDKPSVVFPVTLISNKINTPEKLSLFINYFPEHNLNELIPTYRYPIINHTLFDLLINMQSFFYLNDDGDDSRSGPNNKKKYRALRILKLFNYFVLKSAMVNNKQILCF</sequence>
<dbReference type="Proteomes" id="UP000677228">
    <property type="component" value="Unassembled WGS sequence"/>
</dbReference>
<comment type="caution">
    <text evidence="2">The sequence shown here is derived from an EMBL/GenBank/DDBJ whole genome shotgun (WGS) entry which is preliminary data.</text>
</comment>
<evidence type="ECO:0000313" key="3">
    <source>
        <dbReference type="Proteomes" id="UP000682733"/>
    </source>
</evidence>
<name>A0A8S2LTK6_9BILA</name>
<evidence type="ECO:0000313" key="1">
    <source>
        <dbReference type="EMBL" id="CAF1135311.1"/>
    </source>
</evidence>
<dbReference type="EMBL" id="CAJNOK010011224">
    <property type="protein sequence ID" value="CAF1135311.1"/>
    <property type="molecule type" value="Genomic_DNA"/>
</dbReference>
<dbReference type="EMBL" id="CAJOBA010023717">
    <property type="protein sequence ID" value="CAF3923446.1"/>
    <property type="molecule type" value="Genomic_DNA"/>
</dbReference>
<reference evidence="2" key="1">
    <citation type="submission" date="2021-02" db="EMBL/GenBank/DDBJ databases">
        <authorList>
            <person name="Nowell W R."/>
        </authorList>
    </citation>
    <scope>NUCLEOTIDE SEQUENCE</scope>
</reference>